<proteinExistence type="predicted"/>
<evidence type="ECO:0000313" key="1">
    <source>
        <dbReference type="EMBL" id="GAA3763851.1"/>
    </source>
</evidence>
<comment type="caution">
    <text evidence="1">The sequence shown here is derived from an EMBL/GenBank/DDBJ whole genome shotgun (WGS) entry which is preliminary data.</text>
</comment>
<dbReference type="EMBL" id="BAABDD010000040">
    <property type="protein sequence ID" value="GAA3763851.1"/>
    <property type="molecule type" value="Genomic_DNA"/>
</dbReference>
<name>A0ABP7GHA7_9ACTN</name>
<organism evidence="1 2">
    <name type="scientific">Salinactinospora qingdaonensis</name>
    <dbReference type="NCBI Taxonomy" id="702744"/>
    <lineage>
        <taxon>Bacteria</taxon>
        <taxon>Bacillati</taxon>
        <taxon>Actinomycetota</taxon>
        <taxon>Actinomycetes</taxon>
        <taxon>Streptosporangiales</taxon>
        <taxon>Nocardiopsidaceae</taxon>
        <taxon>Salinactinospora</taxon>
    </lineage>
</organism>
<accession>A0ABP7GHA7</accession>
<evidence type="ECO:0000313" key="2">
    <source>
        <dbReference type="Proteomes" id="UP001500908"/>
    </source>
</evidence>
<dbReference type="RefSeq" id="WP_344976509.1">
    <property type="nucleotide sequence ID" value="NZ_BAABDD010000040.1"/>
</dbReference>
<dbReference type="Proteomes" id="UP001500908">
    <property type="component" value="Unassembled WGS sequence"/>
</dbReference>
<reference evidence="2" key="1">
    <citation type="journal article" date="2019" name="Int. J. Syst. Evol. Microbiol.">
        <title>The Global Catalogue of Microorganisms (GCM) 10K type strain sequencing project: providing services to taxonomists for standard genome sequencing and annotation.</title>
        <authorList>
            <consortium name="The Broad Institute Genomics Platform"/>
            <consortium name="The Broad Institute Genome Sequencing Center for Infectious Disease"/>
            <person name="Wu L."/>
            <person name="Ma J."/>
        </authorList>
    </citation>
    <scope>NUCLEOTIDE SEQUENCE [LARGE SCALE GENOMIC DNA]</scope>
    <source>
        <strain evidence="2">JCM 17137</strain>
    </source>
</reference>
<keyword evidence="2" id="KW-1185">Reference proteome</keyword>
<sequence length="57" mass="5590">MTAGVEGVRLLRARGLVAAPRMTLFAGSRPWTGWGLDPGGAAGQVGVGAAGGVGAER</sequence>
<gene>
    <name evidence="1" type="ORF">GCM10022402_46470</name>
</gene>
<protein>
    <submittedName>
        <fullName evidence="1">Uncharacterized protein</fullName>
    </submittedName>
</protein>